<comment type="caution">
    <text evidence="3">The sequence shown here is derived from an EMBL/GenBank/DDBJ whole genome shotgun (WGS) entry which is preliminary data.</text>
</comment>
<name>A0A9W4GVH6_9ACTN</name>
<feature type="region of interest" description="Disordered" evidence="1">
    <location>
        <begin position="1"/>
        <end position="67"/>
    </location>
</feature>
<dbReference type="InterPro" id="IPR009839">
    <property type="entry name" value="SseB_N"/>
</dbReference>
<feature type="domain" description="SseB protein N-terminal" evidence="2">
    <location>
        <begin position="147"/>
        <end position="209"/>
    </location>
</feature>
<sequence>MEMSTTEGVRTEGRFGLPGGGDGDRHGDQVPEMPDVPDDVREAARRAPGKWLPVVDPAWSGEGDPPDWARLGWWRSDEAGEVAEWRDNPEYAPSPAALGWPEPADPVDAAVQPAVTGWGPAEEVPRALARTRAVFRAPGGGPATAVAPDDVTPVVPVFTSSHHLEQAGRLSFETLELGEIPDRLPEGHVVYLNPTGTVSMTVETAELRAAVAEAAAEAGETAAVP</sequence>
<dbReference type="EMBL" id="CAJSLV010000104">
    <property type="protein sequence ID" value="CAG6398607.1"/>
    <property type="molecule type" value="Genomic_DNA"/>
</dbReference>
<keyword evidence="4" id="KW-1185">Reference proteome</keyword>
<protein>
    <recommendedName>
        <fullName evidence="2">SseB protein N-terminal domain-containing protein</fullName>
    </recommendedName>
</protein>
<gene>
    <name evidence="3" type="ORF">SCOCK_700020</name>
</gene>
<evidence type="ECO:0000313" key="4">
    <source>
        <dbReference type="Proteomes" id="UP001152519"/>
    </source>
</evidence>
<evidence type="ECO:0000313" key="3">
    <source>
        <dbReference type="EMBL" id="CAG6398607.1"/>
    </source>
</evidence>
<evidence type="ECO:0000259" key="2">
    <source>
        <dbReference type="Pfam" id="PF07179"/>
    </source>
</evidence>
<evidence type="ECO:0000256" key="1">
    <source>
        <dbReference type="SAM" id="MobiDB-lite"/>
    </source>
</evidence>
<dbReference type="NCBIfam" id="NF033532">
    <property type="entry name" value="lone7para_assoc"/>
    <property type="match status" value="1"/>
</dbReference>
<dbReference type="Proteomes" id="UP001152519">
    <property type="component" value="Unassembled WGS sequence"/>
</dbReference>
<dbReference type="AlphaFoldDB" id="A0A9W4GVH6"/>
<proteinExistence type="predicted"/>
<reference evidence="3" key="1">
    <citation type="submission" date="2021-05" db="EMBL/GenBank/DDBJ databases">
        <authorList>
            <person name="Arsene-Ploetze F."/>
        </authorList>
    </citation>
    <scope>NUCLEOTIDE SEQUENCE</scope>
    <source>
        <strain evidence="3">DSM 42138</strain>
    </source>
</reference>
<dbReference type="Pfam" id="PF07179">
    <property type="entry name" value="SseB"/>
    <property type="match status" value="1"/>
</dbReference>
<accession>A0A9W4GVH6</accession>
<dbReference type="InterPro" id="IPR047659">
    <property type="entry name" value="T7SS_assoc"/>
</dbReference>
<organism evidence="3 4">
    <name type="scientific">Actinacidiphila cocklensis</name>
    <dbReference type="NCBI Taxonomy" id="887465"/>
    <lineage>
        <taxon>Bacteria</taxon>
        <taxon>Bacillati</taxon>
        <taxon>Actinomycetota</taxon>
        <taxon>Actinomycetes</taxon>
        <taxon>Kitasatosporales</taxon>
        <taxon>Streptomycetaceae</taxon>
        <taxon>Actinacidiphila</taxon>
    </lineage>
</organism>